<feature type="region of interest" description="Disordered" evidence="6">
    <location>
        <begin position="348"/>
        <end position="372"/>
    </location>
</feature>
<dbReference type="Proteomes" id="UP000299084">
    <property type="component" value="Unassembled WGS sequence"/>
</dbReference>
<comment type="subcellular location">
    <subcellularLocation>
        <location evidence="2">Cytoplasm</location>
    </subcellularLocation>
    <subcellularLocation>
        <location evidence="1">Nucleus</location>
    </subcellularLocation>
</comment>
<comment type="caution">
    <text evidence="7">The sequence shown here is derived from an EMBL/GenBank/DDBJ whole genome shotgun (WGS) entry which is preliminary data.</text>
</comment>
<proteinExistence type="predicted"/>
<keyword evidence="5" id="KW-0539">Nucleus</keyword>
<evidence type="ECO:0000313" key="7">
    <source>
        <dbReference type="EMBL" id="KAB1254054.1"/>
    </source>
</evidence>
<feature type="compositionally biased region" description="Polar residues" evidence="6">
    <location>
        <begin position="411"/>
        <end position="428"/>
    </location>
</feature>
<evidence type="ECO:0000256" key="5">
    <source>
        <dbReference type="ARBA" id="ARBA00023242"/>
    </source>
</evidence>
<accession>A0A5N4C6P4</accession>
<dbReference type="GO" id="GO:0005634">
    <property type="term" value="C:nucleus"/>
    <property type="evidence" value="ECO:0007669"/>
    <property type="project" value="UniProtKB-SubCell"/>
</dbReference>
<evidence type="ECO:0000256" key="6">
    <source>
        <dbReference type="SAM" id="MobiDB-lite"/>
    </source>
</evidence>
<dbReference type="GO" id="GO:0005737">
    <property type="term" value="C:cytoplasm"/>
    <property type="evidence" value="ECO:0007669"/>
    <property type="project" value="UniProtKB-SubCell"/>
</dbReference>
<keyword evidence="4" id="KW-0833">Ubl conjugation pathway</keyword>
<evidence type="ECO:0000256" key="2">
    <source>
        <dbReference type="ARBA" id="ARBA00004496"/>
    </source>
</evidence>
<evidence type="ECO:0000256" key="1">
    <source>
        <dbReference type="ARBA" id="ARBA00004123"/>
    </source>
</evidence>
<sequence length="448" mass="47802">MSGLVGLRSSEDLTGPGGFIATLTLMAVGRKPQFLTKWASTWGRLSVLPTWHLASLCTSDPGERGQGLSVWCGLCSAGNADGGAPGIQDPGHAWTSHIQRPGVARRTWQNGASRDFGRSGSSGAGFGEQKRHGRRGGRSNEDRQVFRGAIKRAGPSSPNGAEEGTAWNSRGLSVQPSFPCPDAPPEVDFGGLDAVTFSYVLGVLEDLGPSDPSEENFAMEAFTKMMEAYMPGFTRIPRGTLGDMMPKLSGQLSGTRSKENLNGRALRSKVRLLSPQSNCSSLKGLKKGLGLLLLLLGTPKTWQWCQGGDAAGDGRTLPYPLSGVGPMGAGQVGGTWRKLVDAGTGRGGISSLEWPQPRPAQVPQNRGWEDSLPTAPKKLIRHLKSQVVNSKGEQLKDVWTPEAEEMKAVRSNLQPARNQTLPEPSRSPTSPPNRVRPNSCPTSLPKLL</sequence>
<gene>
    <name evidence="7" type="ORF">Cadr_000026760</name>
</gene>
<name>A0A5N4C6P4_CAMDR</name>
<organism evidence="7 8">
    <name type="scientific">Camelus dromedarius</name>
    <name type="common">Dromedary</name>
    <name type="synonym">Arabian camel</name>
    <dbReference type="NCBI Taxonomy" id="9838"/>
    <lineage>
        <taxon>Eukaryota</taxon>
        <taxon>Metazoa</taxon>
        <taxon>Chordata</taxon>
        <taxon>Craniata</taxon>
        <taxon>Vertebrata</taxon>
        <taxon>Euteleostomi</taxon>
        <taxon>Mammalia</taxon>
        <taxon>Eutheria</taxon>
        <taxon>Laurasiatheria</taxon>
        <taxon>Artiodactyla</taxon>
        <taxon>Tylopoda</taxon>
        <taxon>Camelidae</taxon>
        <taxon>Camelus</taxon>
    </lineage>
</organism>
<dbReference type="PANTHER" id="PTHR12493:SF0">
    <property type="entry name" value="CUE DOMAIN-CONTAINING PROTEIN 2"/>
    <property type="match status" value="1"/>
</dbReference>
<dbReference type="EMBL" id="JWIN03000035">
    <property type="protein sequence ID" value="KAB1254054.1"/>
    <property type="molecule type" value="Genomic_DNA"/>
</dbReference>
<keyword evidence="3" id="KW-0963">Cytoplasm</keyword>
<reference evidence="7 8" key="1">
    <citation type="journal article" date="2019" name="Mol. Ecol. Resour.">
        <title>Improving Illumina assemblies with Hi-C and long reads: an example with the North African dromedary.</title>
        <authorList>
            <person name="Elbers J.P."/>
            <person name="Rogers M.F."/>
            <person name="Perelman P.L."/>
            <person name="Proskuryakova A.A."/>
            <person name="Serdyukova N.A."/>
            <person name="Johnson W.E."/>
            <person name="Horin P."/>
            <person name="Corander J."/>
            <person name="Murphy D."/>
            <person name="Burger P.A."/>
        </authorList>
    </citation>
    <scope>NUCLEOTIDE SEQUENCE [LARGE SCALE GENOMIC DNA]</scope>
    <source>
        <strain evidence="7">Drom800</strain>
        <tissue evidence="7">Blood</tissue>
    </source>
</reference>
<feature type="compositionally biased region" description="Polar residues" evidence="6">
    <location>
        <begin position="166"/>
        <end position="176"/>
    </location>
</feature>
<dbReference type="AlphaFoldDB" id="A0A5N4C6P4"/>
<evidence type="ECO:0000256" key="4">
    <source>
        <dbReference type="ARBA" id="ARBA00022786"/>
    </source>
</evidence>
<dbReference type="PANTHER" id="PTHR12493">
    <property type="entry name" value="CUE DOMAIN CONTAINING 2"/>
    <property type="match status" value="1"/>
</dbReference>
<protein>
    <submittedName>
        <fullName evidence="7">CUE domain-containing protein 2</fullName>
    </submittedName>
</protein>
<feature type="region of interest" description="Disordered" evidence="6">
    <location>
        <begin position="111"/>
        <end position="185"/>
    </location>
</feature>
<evidence type="ECO:0000256" key="3">
    <source>
        <dbReference type="ARBA" id="ARBA00022490"/>
    </source>
</evidence>
<keyword evidence="8" id="KW-1185">Reference proteome</keyword>
<feature type="region of interest" description="Disordered" evidence="6">
    <location>
        <begin position="406"/>
        <end position="448"/>
    </location>
</feature>
<evidence type="ECO:0000313" key="8">
    <source>
        <dbReference type="Proteomes" id="UP000299084"/>
    </source>
</evidence>